<comment type="caution">
    <text evidence="1">The sequence shown here is derived from an EMBL/GenBank/DDBJ whole genome shotgun (WGS) entry which is preliminary data.</text>
</comment>
<dbReference type="RefSeq" id="WP_245210250.1">
    <property type="nucleotide sequence ID" value="NZ_JAGGKS010000001.1"/>
</dbReference>
<accession>A0ABS4G938</accession>
<name>A0ABS4G938_9FIRM</name>
<organism evidence="1 2">
    <name type="scientific">Sedimentibacter acidaminivorans</name>
    <dbReference type="NCBI Taxonomy" id="913099"/>
    <lineage>
        <taxon>Bacteria</taxon>
        <taxon>Bacillati</taxon>
        <taxon>Bacillota</taxon>
        <taxon>Tissierellia</taxon>
        <taxon>Sedimentibacter</taxon>
    </lineage>
</organism>
<keyword evidence="2" id="KW-1185">Reference proteome</keyword>
<dbReference type="EMBL" id="JAGGKS010000001">
    <property type="protein sequence ID" value="MBP1924203.1"/>
    <property type="molecule type" value="Genomic_DNA"/>
</dbReference>
<reference evidence="1 2" key="1">
    <citation type="submission" date="2021-03" db="EMBL/GenBank/DDBJ databases">
        <title>Genomic Encyclopedia of Type Strains, Phase IV (KMG-IV): sequencing the most valuable type-strain genomes for metagenomic binning, comparative biology and taxonomic classification.</title>
        <authorList>
            <person name="Goeker M."/>
        </authorList>
    </citation>
    <scope>NUCLEOTIDE SEQUENCE [LARGE SCALE GENOMIC DNA]</scope>
    <source>
        <strain evidence="1 2">DSM 24004</strain>
    </source>
</reference>
<proteinExistence type="predicted"/>
<evidence type="ECO:0000313" key="2">
    <source>
        <dbReference type="Proteomes" id="UP001519342"/>
    </source>
</evidence>
<gene>
    <name evidence="1" type="ORF">J2Z76_000056</name>
</gene>
<protein>
    <submittedName>
        <fullName evidence="1">Phosphoribosyl-ATP pyrophosphohydrolase</fullName>
    </submittedName>
</protein>
<dbReference type="Gene3D" id="1.10.287.1080">
    <property type="entry name" value="MazG-like"/>
    <property type="match status" value="1"/>
</dbReference>
<dbReference type="Proteomes" id="UP001519342">
    <property type="component" value="Unassembled WGS sequence"/>
</dbReference>
<evidence type="ECO:0000313" key="1">
    <source>
        <dbReference type="EMBL" id="MBP1924203.1"/>
    </source>
</evidence>
<sequence>MFIKIQGVDIMSCDCAEFQDHAANLQLRNKSILDIVTKLGEQNSLLNRAVFKSATHCGCIEINASKQVYSENKTLEENKEDFSNHITGELCPKCKEKIEEEIGDVLFYLATLCDALNLDLEDIMDQKLDHLKTLGIYNLL</sequence>
<dbReference type="SUPFAM" id="SSF101386">
    <property type="entry name" value="all-alpha NTP pyrophosphatases"/>
    <property type="match status" value="1"/>
</dbReference>